<evidence type="ECO:0000259" key="2">
    <source>
        <dbReference type="PROSITE" id="PS50835"/>
    </source>
</evidence>
<evidence type="ECO:0000256" key="1">
    <source>
        <dbReference type="SAM" id="Phobius"/>
    </source>
</evidence>
<name>A0A816CG28_9BILA</name>
<dbReference type="Proteomes" id="UP000663877">
    <property type="component" value="Unassembled WGS sequence"/>
</dbReference>
<feature type="domain" description="Ig-like" evidence="2">
    <location>
        <begin position="123"/>
        <end position="204"/>
    </location>
</feature>
<organism evidence="4 5">
    <name type="scientific">Adineta steineri</name>
    <dbReference type="NCBI Taxonomy" id="433720"/>
    <lineage>
        <taxon>Eukaryota</taxon>
        <taxon>Metazoa</taxon>
        <taxon>Spiralia</taxon>
        <taxon>Gnathifera</taxon>
        <taxon>Rotifera</taxon>
        <taxon>Eurotatoria</taxon>
        <taxon>Bdelloidea</taxon>
        <taxon>Adinetida</taxon>
        <taxon>Adinetidae</taxon>
        <taxon>Adineta</taxon>
    </lineage>
</organism>
<sequence length="310" mass="35717">MNYPKGIYPNDPILIASPYPFNTSKLSHIECFSNDQGIILSLTIIARMLDKNISSLQYTKDNIIKNGSITLIIPTPFNYSELYSKIECRSKYHYGVQKFSELDVFSVVEIRQNEFLSISTYTNQKVTIHCLTYGTNVFIYWDFNYDLSNELFRSLPIGIRIDHKFTLNDTLIIDHVSYSDHHGYYRCYATNKLFNITYEDTSIIYLNVKKSSIWIPIVIICVVIGICILLLILCSKYCQTRKQNNQKTSEQVIENIHTLSYSDNSAQSQGSLLSSPNISSQFILGNPFLDPNVQPILSNKKYINKLQEFL</sequence>
<dbReference type="PROSITE" id="PS50835">
    <property type="entry name" value="IG_LIKE"/>
    <property type="match status" value="1"/>
</dbReference>
<dbReference type="InterPro" id="IPR013783">
    <property type="entry name" value="Ig-like_fold"/>
</dbReference>
<accession>A0A816CG28</accession>
<dbReference type="InterPro" id="IPR036179">
    <property type="entry name" value="Ig-like_dom_sf"/>
</dbReference>
<evidence type="ECO:0000313" key="5">
    <source>
        <dbReference type="Proteomes" id="UP000663832"/>
    </source>
</evidence>
<proteinExistence type="predicted"/>
<comment type="caution">
    <text evidence="4">The sequence shown here is derived from an EMBL/GenBank/DDBJ whole genome shotgun (WGS) entry which is preliminary data.</text>
</comment>
<evidence type="ECO:0000313" key="4">
    <source>
        <dbReference type="EMBL" id="CAF1622831.1"/>
    </source>
</evidence>
<dbReference type="InterPro" id="IPR003599">
    <property type="entry name" value="Ig_sub"/>
</dbReference>
<dbReference type="SMART" id="SM00409">
    <property type="entry name" value="IG"/>
    <property type="match status" value="1"/>
</dbReference>
<keyword evidence="1" id="KW-0472">Membrane</keyword>
<dbReference type="Gene3D" id="2.60.40.10">
    <property type="entry name" value="Immunoglobulins"/>
    <property type="match status" value="1"/>
</dbReference>
<dbReference type="AlphaFoldDB" id="A0A816CG28"/>
<protein>
    <recommendedName>
        <fullName evidence="2">Ig-like domain-containing protein</fullName>
    </recommendedName>
</protein>
<dbReference type="OrthoDB" id="10009852at2759"/>
<dbReference type="EMBL" id="CAJNOM010001937">
    <property type="protein sequence ID" value="CAF1622831.1"/>
    <property type="molecule type" value="Genomic_DNA"/>
</dbReference>
<keyword evidence="5" id="KW-1185">Reference proteome</keyword>
<feature type="transmembrane region" description="Helical" evidence="1">
    <location>
        <begin position="213"/>
        <end position="234"/>
    </location>
</feature>
<dbReference type="SUPFAM" id="SSF48726">
    <property type="entry name" value="Immunoglobulin"/>
    <property type="match status" value="1"/>
</dbReference>
<reference evidence="4" key="1">
    <citation type="submission" date="2021-02" db="EMBL/GenBank/DDBJ databases">
        <authorList>
            <person name="Nowell W R."/>
        </authorList>
    </citation>
    <scope>NUCLEOTIDE SEQUENCE</scope>
</reference>
<keyword evidence="1" id="KW-0812">Transmembrane</keyword>
<keyword evidence="1" id="KW-1133">Transmembrane helix</keyword>
<evidence type="ECO:0000313" key="3">
    <source>
        <dbReference type="EMBL" id="CAF1426995.1"/>
    </source>
</evidence>
<dbReference type="Proteomes" id="UP000663832">
    <property type="component" value="Unassembled WGS sequence"/>
</dbReference>
<dbReference type="EMBL" id="CAJNOI010001613">
    <property type="protein sequence ID" value="CAF1426995.1"/>
    <property type="molecule type" value="Genomic_DNA"/>
</dbReference>
<gene>
    <name evidence="3" type="ORF">BJG266_LOCUS39106</name>
    <name evidence="4" type="ORF">QVE165_LOCUS55972</name>
</gene>
<dbReference type="InterPro" id="IPR007110">
    <property type="entry name" value="Ig-like_dom"/>
</dbReference>